<keyword evidence="3 9" id="KW-0217">Developmental protein</keyword>
<dbReference type="GO" id="GO:0045165">
    <property type="term" value="P:cell fate commitment"/>
    <property type="evidence" value="ECO:0007669"/>
    <property type="project" value="TreeGrafter"/>
</dbReference>
<evidence type="ECO:0000256" key="3">
    <source>
        <dbReference type="ARBA" id="ARBA00022473"/>
    </source>
</evidence>
<dbReference type="PROSITE" id="PS00246">
    <property type="entry name" value="WNT1"/>
    <property type="match status" value="1"/>
</dbReference>
<protein>
    <recommendedName>
        <fullName evidence="9">Protein Wnt</fullName>
    </recommendedName>
</protein>
<evidence type="ECO:0000256" key="1">
    <source>
        <dbReference type="ARBA" id="ARBA00004498"/>
    </source>
</evidence>
<keyword evidence="7" id="KW-1015">Disulfide bond</keyword>
<evidence type="ECO:0000313" key="10">
    <source>
        <dbReference type="EMBL" id="CAD7229015.1"/>
    </source>
</evidence>
<keyword evidence="6 9" id="KW-0879">Wnt signaling pathway</keyword>
<reference evidence="10" key="1">
    <citation type="submission" date="2020-11" db="EMBL/GenBank/DDBJ databases">
        <authorList>
            <person name="Tran Van P."/>
        </authorList>
    </citation>
    <scope>NUCLEOTIDE SEQUENCE</scope>
</reference>
<sequence length="300" mass="34932">MIQFRVYAQRGHTASINSATPVRKLALPSESSRTKEFSLNTIEEDCSNVTFLNEKQKEACQSSTQALHFISLGAQLGMTECSHQFKHQRWNCSIIDEDVMFGRGLQLPTREKAYLHSVTSAGVTFAVTRACSNGKMESCSCDDRIHKRRRETGSWQWGGCSENINYGVKFSRQFIDAEESMNIWQRHEELGRKHGKPSADSLMNLHNNDAGRRVVRSMMERRCKCHGLSGSCTMQICWRVLPQFRKVSDELFERFKRATRVRYMRKKRRLRRFSRMIKRPTRHDLIFLDESPSYCDKSER</sequence>
<dbReference type="PANTHER" id="PTHR12027:SF99">
    <property type="entry name" value="PROTEIN WNT"/>
    <property type="match status" value="1"/>
</dbReference>
<dbReference type="InterPro" id="IPR018161">
    <property type="entry name" value="Wnt_CS"/>
</dbReference>
<evidence type="ECO:0000256" key="7">
    <source>
        <dbReference type="ARBA" id="ARBA00023157"/>
    </source>
</evidence>
<evidence type="ECO:0000256" key="8">
    <source>
        <dbReference type="ARBA" id="ARBA00023288"/>
    </source>
</evidence>
<dbReference type="Pfam" id="PF00110">
    <property type="entry name" value="wnt"/>
    <property type="match status" value="1"/>
</dbReference>
<dbReference type="GO" id="GO:0005125">
    <property type="term" value="F:cytokine activity"/>
    <property type="evidence" value="ECO:0007669"/>
    <property type="project" value="TreeGrafter"/>
</dbReference>
<gene>
    <name evidence="10" type="ORF">CTOB1V02_LOCUS6888</name>
</gene>
<dbReference type="AlphaFoldDB" id="A0A7R8ZLI6"/>
<dbReference type="EMBL" id="OB661817">
    <property type="protein sequence ID" value="CAD7229015.1"/>
    <property type="molecule type" value="Genomic_DNA"/>
</dbReference>
<keyword evidence="4" id="KW-0964">Secreted</keyword>
<evidence type="ECO:0000256" key="2">
    <source>
        <dbReference type="ARBA" id="ARBA00005683"/>
    </source>
</evidence>
<evidence type="ECO:0000256" key="6">
    <source>
        <dbReference type="ARBA" id="ARBA00022687"/>
    </source>
</evidence>
<dbReference type="PRINTS" id="PR01349">
    <property type="entry name" value="WNTPROTEIN"/>
</dbReference>
<dbReference type="InterPro" id="IPR005817">
    <property type="entry name" value="Wnt"/>
</dbReference>
<organism evidence="10">
    <name type="scientific">Cyprideis torosa</name>
    <dbReference type="NCBI Taxonomy" id="163714"/>
    <lineage>
        <taxon>Eukaryota</taxon>
        <taxon>Metazoa</taxon>
        <taxon>Ecdysozoa</taxon>
        <taxon>Arthropoda</taxon>
        <taxon>Crustacea</taxon>
        <taxon>Oligostraca</taxon>
        <taxon>Ostracoda</taxon>
        <taxon>Podocopa</taxon>
        <taxon>Podocopida</taxon>
        <taxon>Cytherocopina</taxon>
        <taxon>Cytheroidea</taxon>
        <taxon>Cytherideidae</taxon>
        <taxon>Cyprideis</taxon>
    </lineage>
</organism>
<keyword evidence="5" id="KW-0272">Extracellular matrix</keyword>
<evidence type="ECO:0000256" key="5">
    <source>
        <dbReference type="ARBA" id="ARBA00022530"/>
    </source>
</evidence>
<evidence type="ECO:0000256" key="4">
    <source>
        <dbReference type="ARBA" id="ARBA00022525"/>
    </source>
</evidence>
<evidence type="ECO:0000256" key="9">
    <source>
        <dbReference type="RuleBase" id="RU003500"/>
    </source>
</evidence>
<accession>A0A7R8ZLI6</accession>
<dbReference type="GO" id="GO:0060070">
    <property type="term" value="P:canonical Wnt signaling pathway"/>
    <property type="evidence" value="ECO:0007669"/>
    <property type="project" value="TreeGrafter"/>
</dbReference>
<name>A0A7R8ZLI6_9CRUS</name>
<comment type="function">
    <text evidence="9">Ligand for members of the frizzled family of seven transmembrane receptors.</text>
</comment>
<dbReference type="SMART" id="SM00097">
    <property type="entry name" value="WNT1"/>
    <property type="match status" value="1"/>
</dbReference>
<dbReference type="GO" id="GO:0005109">
    <property type="term" value="F:frizzled binding"/>
    <property type="evidence" value="ECO:0007669"/>
    <property type="project" value="TreeGrafter"/>
</dbReference>
<comment type="similarity">
    <text evidence="2 9">Belongs to the Wnt family.</text>
</comment>
<dbReference type="PANTHER" id="PTHR12027">
    <property type="entry name" value="WNT RELATED"/>
    <property type="match status" value="1"/>
</dbReference>
<dbReference type="OrthoDB" id="5945655at2759"/>
<comment type="subcellular location">
    <subcellularLocation>
        <location evidence="1 9">Secreted</location>
        <location evidence="1 9">Extracellular space</location>
        <location evidence="1 9">Extracellular matrix</location>
    </subcellularLocation>
</comment>
<proteinExistence type="inferred from homology"/>
<dbReference type="GO" id="GO:0030182">
    <property type="term" value="P:neuron differentiation"/>
    <property type="evidence" value="ECO:0007669"/>
    <property type="project" value="TreeGrafter"/>
</dbReference>
<dbReference type="GO" id="GO:0005615">
    <property type="term" value="C:extracellular space"/>
    <property type="evidence" value="ECO:0007669"/>
    <property type="project" value="TreeGrafter"/>
</dbReference>
<keyword evidence="8" id="KW-0449">Lipoprotein</keyword>